<keyword evidence="3" id="KW-1185">Reference proteome</keyword>
<dbReference type="Gene3D" id="2.60.120.10">
    <property type="entry name" value="Jelly Rolls"/>
    <property type="match status" value="1"/>
</dbReference>
<reference evidence="2" key="2">
    <citation type="submission" date="2022-06" db="EMBL/GenBank/DDBJ databases">
        <title>Thermospira aquatica gen. nov., sp. nov.</title>
        <authorList>
            <person name="Ben Ali Gam Z."/>
            <person name="Labat M."/>
        </authorList>
    </citation>
    <scope>NUCLEOTIDE SEQUENCE</scope>
    <source>
        <strain evidence="2">F1F22</strain>
    </source>
</reference>
<dbReference type="NCBIfam" id="TIGR04366">
    <property type="entry name" value="cupin_WbuC"/>
    <property type="match status" value="1"/>
</dbReference>
<accession>A0AAX3BFF9</accession>
<evidence type="ECO:0000259" key="1">
    <source>
        <dbReference type="Pfam" id="PF19480"/>
    </source>
</evidence>
<reference evidence="2" key="1">
    <citation type="submission" date="2021-04" db="EMBL/GenBank/DDBJ databases">
        <authorList>
            <person name="Postec A."/>
        </authorList>
    </citation>
    <scope>NUCLEOTIDE SEQUENCE</scope>
    <source>
        <strain evidence="2">F1F22</strain>
    </source>
</reference>
<sequence>MFSGFIKTFGKREAVSLEKEAASSQRKRKNFNLHRLPDSVQRFLNCMFSFSYVRPHRHVLPPKTETFVLLRGRVWVFVFDDQGSIIDAVLMDGKEVSVVDISPGCWHTLLPVKKSLLFEVKPGPYDPQTDKEFAPWAPEEDAPETRKTMKEWLITGKRIPKTHKNNR</sequence>
<dbReference type="SUPFAM" id="SSF51182">
    <property type="entry name" value="RmlC-like cupins"/>
    <property type="match status" value="1"/>
</dbReference>
<evidence type="ECO:0000313" key="2">
    <source>
        <dbReference type="EMBL" id="URA10900.1"/>
    </source>
</evidence>
<dbReference type="InterPro" id="IPR027565">
    <property type="entry name" value="Cupin_WbuC"/>
</dbReference>
<protein>
    <submittedName>
        <fullName evidence="2">WbuC family cupin fold metalloprotein</fullName>
    </submittedName>
</protein>
<feature type="domain" description="Cupin fold metalloprotein WbuC cupin" evidence="1">
    <location>
        <begin position="16"/>
        <end position="90"/>
    </location>
</feature>
<dbReference type="InterPro" id="IPR014710">
    <property type="entry name" value="RmlC-like_jellyroll"/>
</dbReference>
<proteinExistence type="predicted"/>
<gene>
    <name evidence="2" type="ORF">KDW03_03605</name>
</gene>
<name>A0AAX3BFF9_9SPIR</name>
<dbReference type="RefSeq" id="WP_271436030.1">
    <property type="nucleotide sequence ID" value="NZ_CP073355.1"/>
</dbReference>
<organism evidence="2 3">
    <name type="scientific">Thermospira aquatica</name>
    <dbReference type="NCBI Taxonomy" id="2828656"/>
    <lineage>
        <taxon>Bacteria</taxon>
        <taxon>Pseudomonadati</taxon>
        <taxon>Spirochaetota</taxon>
        <taxon>Spirochaetia</taxon>
        <taxon>Brevinematales</taxon>
        <taxon>Thermospiraceae</taxon>
        <taxon>Thermospira</taxon>
    </lineage>
</organism>
<dbReference type="InterPro" id="IPR011051">
    <property type="entry name" value="RmlC_Cupin_sf"/>
</dbReference>
<dbReference type="EMBL" id="CP073355">
    <property type="protein sequence ID" value="URA10900.1"/>
    <property type="molecule type" value="Genomic_DNA"/>
</dbReference>
<dbReference type="InterPro" id="IPR046058">
    <property type="entry name" value="WbuC_cupin"/>
</dbReference>
<evidence type="ECO:0000313" key="3">
    <source>
        <dbReference type="Proteomes" id="UP001056539"/>
    </source>
</evidence>
<dbReference type="KEGG" id="taqu:KDW03_03605"/>
<dbReference type="Proteomes" id="UP001056539">
    <property type="component" value="Chromosome"/>
</dbReference>
<dbReference type="AlphaFoldDB" id="A0AAX3BFF9"/>
<dbReference type="Pfam" id="PF19480">
    <property type="entry name" value="DUF6016"/>
    <property type="match status" value="1"/>
</dbReference>
<dbReference type="CDD" id="cd07005">
    <property type="entry name" value="cupin_WbuC-like"/>
    <property type="match status" value="1"/>
</dbReference>